<evidence type="ECO:0000256" key="1">
    <source>
        <dbReference type="SAM" id="Phobius"/>
    </source>
</evidence>
<feature type="transmembrane region" description="Helical" evidence="1">
    <location>
        <begin position="114"/>
        <end position="135"/>
    </location>
</feature>
<feature type="transmembrane region" description="Helical" evidence="1">
    <location>
        <begin position="22"/>
        <end position="43"/>
    </location>
</feature>
<organism evidence="2 3">
    <name type="scientific">Krasilnikovia cinnamomea</name>
    <dbReference type="NCBI Taxonomy" id="349313"/>
    <lineage>
        <taxon>Bacteria</taxon>
        <taxon>Bacillati</taxon>
        <taxon>Actinomycetota</taxon>
        <taxon>Actinomycetes</taxon>
        <taxon>Micromonosporales</taxon>
        <taxon>Micromonosporaceae</taxon>
        <taxon>Krasilnikovia</taxon>
    </lineage>
</organism>
<reference evidence="2 3" key="1">
    <citation type="submission" date="2019-02" db="EMBL/GenBank/DDBJ databases">
        <title>Sequencing the genomes of 1000 actinobacteria strains.</title>
        <authorList>
            <person name="Klenk H.-P."/>
        </authorList>
    </citation>
    <scope>NUCLEOTIDE SEQUENCE [LARGE SCALE GENOMIC DNA]</scope>
    <source>
        <strain evidence="2 3">DSM 45162</strain>
    </source>
</reference>
<dbReference type="AlphaFoldDB" id="A0A4Q7ZSK3"/>
<accession>A0A4Q7ZSK3</accession>
<protein>
    <submittedName>
        <fullName evidence="2">Uncharacterized protein</fullName>
    </submittedName>
</protein>
<sequence>MPDAGVDPSPAGTRRATAVQRLVTVAVATVATAAVWLLAHVVFDVALQAKSGNAVRTVTLSGVVTTTVVVGFAAWALLAILERVTSAARTIFIAVGVVFLLISLLGPLSAETGAAKLVLTAEHLLAALIIIPGLARTTRQR</sequence>
<evidence type="ECO:0000313" key="2">
    <source>
        <dbReference type="EMBL" id="RZU54172.1"/>
    </source>
</evidence>
<proteinExistence type="predicted"/>
<keyword evidence="3" id="KW-1185">Reference proteome</keyword>
<keyword evidence="1" id="KW-1133">Transmembrane helix</keyword>
<dbReference type="EMBL" id="SHKY01000001">
    <property type="protein sequence ID" value="RZU54172.1"/>
    <property type="molecule type" value="Genomic_DNA"/>
</dbReference>
<feature type="transmembrane region" description="Helical" evidence="1">
    <location>
        <begin position="55"/>
        <end position="78"/>
    </location>
</feature>
<keyword evidence="1" id="KW-0472">Membrane</keyword>
<gene>
    <name evidence="2" type="ORF">EV385_6112</name>
</gene>
<comment type="caution">
    <text evidence="2">The sequence shown here is derived from an EMBL/GenBank/DDBJ whole genome shotgun (WGS) entry which is preliminary data.</text>
</comment>
<name>A0A4Q7ZSK3_9ACTN</name>
<dbReference type="InterPro" id="IPR045713">
    <property type="entry name" value="DUF6069"/>
</dbReference>
<feature type="transmembrane region" description="Helical" evidence="1">
    <location>
        <begin position="90"/>
        <end position="108"/>
    </location>
</feature>
<keyword evidence="1" id="KW-0812">Transmembrane</keyword>
<dbReference type="Pfam" id="PF19545">
    <property type="entry name" value="DUF6069"/>
    <property type="match status" value="1"/>
</dbReference>
<evidence type="ECO:0000313" key="3">
    <source>
        <dbReference type="Proteomes" id="UP000292564"/>
    </source>
</evidence>
<dbReference type="Proteomes" id="UP000292564">
    <property type="component" value="Unassembled WGS sequence"/>
</dbReference>